<keyword evidence="3" id="KW-1185">Reference proteome</keyword>
<name>A0A8C4Q5S8_EPTBU</name>
<feature type="transmembrane region" description="Helical" evidence="1">
    <location>
        <begin position="105"/>
        <end position="124"/>
    </location>
</feature>
<accession>A0A8C4Q5S8</accession>
<sequence length="309" mass="33285">MSALTVSMNLFFGLPLLLLPGGSIFNIFLPIYSASLLSTCPNHHNLASLTLSPNRPTCAVPLIYSFLILSILVTPNENRSIFNSATSSSASCLFVSATASKPYNIAGLTTVLYTFPFTLAATLLSQITPATLLHPLHPACTLFFTSLPHSPLLWTVDPKYLNPSTFPTSTPCNCTIPPPSLSFTHMYSVLLLLTIIPLLSSAYLHLSRLASACSLLSLQIMMSSANIIVHGDSSLISSVNLSITIANRKGLRVDPWCNPTFTLNRSIIPTAHLTAVTLSSYISCTILTYFSTTPDFLIQCHNSSLGTLS</sequence>
<feature type="transmembrane region" description="Helical" evidence="1">
    <location>
        <begin position="186"/>
        <end position="206"/>
    </location>
</feature>
<dbReference type="Proteomes" id="UP000694388">
    <property type="component" value="Unplaced"/>
</dbReference>
<reference evidence="2" key="2">
    <citation type="submission" date="2025-09" db="UniProtKB">
        <authorList>
            <consortium name="Ensembl"/>
        </authorList>
    </citation>
    <scope>IDENTIFICATION</scope>
</reference>
<dbReference type="GeneTree" id="ENSGT00930000152738"/>
<feature type="transmembrane region" description="Helical" evidence="1">
    <location>
        <begin position="54"/>
        <end position="74"/>
    </location>
</feature>
<dbReference type="AlphaFoldDB" id="A0A8C4Q5S8"/>
<organism evidence="2 3">
    <name type="scientific">Eptatretus burgeri</name>
    <name type="common">Inshore hagfish</name>
    <dbReference type="NCBI Taxonomy" id="7764"/>
    <lineage>
        <taxon>Eukaryota</taxon>
        <taxon>Metazoa</taxon>
        <taxon>Chordata</taxon>
        <taxon>Craniata</taxon>
        <taxon>Vertebrata</taxon>
        <taxon>Cyclostomata</taxon>
        <taxon>Myxini</taxon>
        <taxon>Myxiniformes</taxon>
        <taxon>Myxinidae</taxon>
        <taxon>Eptatretinae</taxon>
        <taxon>Eptatretus</taxon>
    </lineage>
</organism>
<keyword evidence="1" id="KW-0472">Membrane</keyword>
<evidence type="ECO:0000256" key="1">
    <source>
        <dbReference type="SAM" id="Phobius"/>
    </source>
</evidence>
<proteinExistence type="predicted"/>
<protein>
    <submittedName>
        <fullName evidence="2">Uncharacterized protein</fullName>
    </submittedName>
</protein>
<keyword evidence="1" id="KW-0812">Transmembrane</keyword>
<keyword evidence="1" id="KW-1133">Transmembrane helix</keyword>
<dbReference type="Ensembl" id="ENSEBUT00000010739.1">
    <property type="protein sequence ID" value="ENSEBUP00000010196.1"/>
    <property type="gene ID" value="ENSEBUG00000006553.1"/>
</dbReference>
<evidence type="ECO:0000313" key="2">
    <source>
        <dbReference type="Ensembl" id="ENSEBUP00000010196.1"/>
    </source>
</evidence>
<evidence type="ECO:0000313" key="3">
    <source>
        <dbReference type="Proteomes" id="UP000694388"/>
    </source>
</evidence>
<reference evidence="2" key="1">
    <citation type="submission" date="2025-08" db="UniProtKB">
        <authorList>
            <consortium name="Ensembl"/>
        </authorList>
    </citation>
    <scope>IDENTIFICATION</scope>
</reference>